<name>A0A1F8FY74_9BACT</name>
<dbReference type="STRING" id="1802685.A3C88_01990"/>
<reference evidence="1 2" key="1">
    <citation type="journal article" date="2016" name="Nat. Commun.">
        <title>Thousands of microbial genomes shed light on interconnected biogeochemical processes in an aquifer system.</title>
        <authorList>
            <person name="Anantharaman K."/>
            <person name="Brown C.T."/>
            <person name="Hug L.A."/>
            <person name="Sharon I."/>
            <person name="Castelle C.J."/>
            <person name="Probst A.J."/>
            <person name="Thomas B.C."/>
            <person name="Singh A."/>
            <person name="Wilkins M.J."/>
            <person name="Karaoz U."/>
            <person name="Brodie E.L."/>
            <person name="Williams K.H."/>
            <person name="Hubbard S.S."/>
            <person name="Banfield J.F."/>
        </authorList>
    </citation>
    <scope>NUCLEOTIDE SEQUENCE [LARGE SCALE GENOMIC DNA]</scope>
</reference>
<organism evidence="1 2">
    <name type="scientific">Candidatus Yanofskybacteria bacterium RIFCSPHIGHO2_02_FULL_50_12</name>
    <dbReference type="NCBI Taxonomy" id="1802685"/>
    <lineage>
        <taxon>Bacteria</taxon>
        <taxon>Candidatus Yanofskyibacteriota</taxon>
    </lineage>
</organism>
<accession>A0A1F8FY74</accession>
<dbReference type="AlphaFoldDB" id="A0A1F8FY74"/>
<protein>
    <submittedName>
        <fullName evidence="1">Uncharacterized protein</fullName>
    </submittedName>
</protein>
<dbReference type="EMBL" id="MGJZ01000012">
    <property type="protein sequence ID" value="OGN17376.1"/>
    <property type="molecule type" value="Genomic_DNA"/>
</dbReference>
<evidence type="ECO:0000313" key="2">
    <source>
        <dbReference type="Proteomes" id="UP000178117"/>
    </source>
</evidence>
<sequence length="157" mass="17615">MKDLNRVIVGNVVLHGIGIRKFLKKSCYYLSYDPEKETITFKGDGGELLMEVRNASHESAVKLSEQLGLERSNNLSVCDWSKWNPQAELEHDGSEDADRLQAEIQKVGIPLKVRSSSSLVLLFGGNYRKDCGFSIDQMLNVVRVAAERYQSHLSTTP</sequence>
<proteinExistence type="predicted"/>
<comment type="caution">
    <text evidence="1">The sequence shown here is derived from an EMBL/GenBank/DDBJ whole genome shotgun (WGS) entry which is preliminary data.</text>
</comment>
<dbReference type="Proteomes" id="UP000178117">
    <property type="component" value="Unassembled WGS sequence"/>
</dbReference>
<evidence type="ECO:0000313" key="1">
    <source>
        <dbReference type="EMBL" id="OGN17376.1"/>
    </source>
</evidence>
<gene>
    <name evidence="1" type="ORF">A3C88_01990</name>
</gene>